<evidence type="ECO:0000256" key="1">
    <source>
        <dbReference type="ARBA" id="ARBA00021364"/>
    </source>
</evidence>
<dbReference type="Pfam" id="PF00120">
    <property type="entry name" value="Gln-synt_C"/>
    <property type="match status" value="1"/>
</dbReference>
<dbReference type="Proteomes" id="UP000242287">
    <property type="component" value="Unassembled WGS sequence"/>
</dbReference>
<evidence type="ECO:0000256" key="2">
    <source>
        <dbReference type="ARBA" id="ARBA00022598"/>
    </source>
</evidence>
<dbReference type="SMART" id="SM01230">
    <property type="entry name" value="Gln-synt_C"/>
    <property type="match status" value="1"/>
</dbReference>
<dbReference type="STRING" id="703135.A0A2A9NEN1"/>
<organism evidence="6 7">
    <name type="scientific">Amanita thiersii Skay4041</name>
    <dbReference type="NCBI Taxonomy" id="703135"/>
    <lineage>
        <taxon>Eukaryota</taxon>
        <taxon>Fungi</taxon>
        <taxon>Dikarya</taxon>
        <taxon>Basidiomycota</taxon>
        <taxon>Agaricomycotina</taxon>
        <taxon>Agaricomycetes</taxon>
        <taxon>Agaricomycetidae</taxon>
        <taxon>Agaricales</taxon>
        <taxon>Pluteineae</taxon>
        <taxon>Amanitaceae</taxon>
        <taxon>Amanita</taxon>
    </lineage>
</organism>
<proteinExistence type="inferred from homology"/>
<dbReference type="GO" id="GO:0004356">
    <property type="term" value="F:glutamine synthetase activity"/>
    <property type="evidence" value="ECO:0007669"/>
    <property type="project" value="InterPro"/>
</dbReference>
<dbReference type="PANTHER" id="PTHR43785:SF2">
    <property type="entry name" value="TYPE-1 GLUTAMINE SYNTHETASE 1"/>
    <property type="match status" value="1"/>
</dbReference>
<dbReference type="GO" id="GO:0006542">
    <property type="term" value="P:glutamine biosynthetic process"/>
    <property type="evidence" value="ECO:0007669"/>
    <property type="project" value="InterPro"/>
</dbReference>
<dbReference type="SUPFAM" id="SSF55931">
    <property type="entry name" value="Glutamine synthetase/guanido kinase"/>
    <property type="match status" value="1"/>
</dbReference>
<evidence type="ECO:0000259" key="5">
    <source>
        <dbReference type="PROSITE" id="PS51987"/>
    </source>
</evidence>
<dbReference type="PROSITE" id="PS51987">
    <property type="entry name" value="GS_CATALYTIC"/>
    <property type="match status" value="1"/>
</dbReference>
<feature type="domain" description="GS catalytic" evidence="5">
    <location>
        <begin position="135"/>
        <end position="473"/>
    </location>
</feature>
<dbReference type="AlphaFoldDB" id="A0A2A9NEN1"/>
<dbReference type="InterPro" id="IPR014746">
    <property type="entry name" value="Gln_synth/guanido_kin_cat_dom"/>
</dbReference>
<evidence type="ECO:0000256" key="4">
    <source>
        <dbReference type="RuleBase" id="RU000384"/>
    </source>
</evidence>
<evidence type="ECO:0000256" key="3">
    <source>
        <dbReference type="PROSITE-ProRule" id="PRU01331"/>
    </source>
</evidence>
<keyword evidence="2" id="KW-0436">Ligase</keyword>
<protein>
    <recommendedName>
        <fullName evidence="1">Glutamine synthetase</fullName>
    </recommendedName>
</protein>
<evidence type="ECO:0000313" key="6">
    <source>
        <dbReference type="EMBL" id="PFH47784.1"/>
    </source>
</evidence>
<evidence type="ECO:0000313" key="7">
    <source>
        <dbReference type="Proteomes" id="UP000242287"/>
    </source>
</evidence>
<dbReference type="PANTHER" id="PTHR43785">
    <property type="entry name" value="GAMMA-GLUTAMYLPUTRESCINE SYNTHETASE"/>
    <property type="match status" value="1"/>
</dbReference>
<reference evidence="6 7" key="1">
    <citation type="submission" date="2014-02" db="EMBL/GenBank/DDBJ databases">
        <title>Transposable element dynamics among asymbiotic and ectomycorrhizal Amanita fungi.</title>
        <authorList>
            <consortium name="DOE Joint Genome Institute"/>
            <person name="Hess J."/>
            <person name="Skrede I."/>
            <person name="Wolfe B."/>
            <person name="LaButti K."/>
            <person name="Ohm R.A."/>
            <person name="Grigoriev I.V."/>
            <person name="Pringle A."/>
        </authorList>
    </citation>
    <scope>NUCLEOTIDE SEQUENCE [LARGE SCALE GENOMIC DNA]</scope>
    <source>
        <strain evidence="6 7">SKay4041</strain>
    </source>
</reference>
<accession>A0A2A9NEN1</accession>
<name>A0A2A9NEN1_9AGAR</name>
<dbReference type="SUPFAM" id="SSF54368">
    <property type="entry name" value="Glutamine synthetase, N-terminal domain"/>
    <property type="match status" value="1"/>
</dbReference>
<comment type="similarity">
    <text evidence="3 4">Belongs to the glutamine synthetase family.</text>
</comment>
<dbReference type="Gene3D" id="3.10.20.70">
    <property type="entry name" value="Glutamine synthetase, N-terminal domain"/>
    <property type="match status" value="1"/>
</dbReference>
<dbReference type="OrthoDB" id="3364440at2759"/>
<gene>
    <name evidence="6" type="ORF">AMATHDRAFT_66915</name>
</gene>
<dbReference type="Gene3D" id="3.30.590.10">
    <property type="entry name" value="Glutamine synthetase/guanido kinase, catalytic domain"/>
    <property type="match status" value="1"/>
</dbReference>
<dbReference type="InterPro" id="IPR008146">
    <property type="entry name" value="Gln_synth_cat_dom"/>
</dbReference>
<keyword evidence="7" id="KW-1185">Reference proteome</keyword>
<dbReference type="InterPro" id="IPR036651">
    <property type="entry name" value="Gln_synt_N_sf"/>
</dbReference>
<dbReference type="EMBL" id="KZ302092">
    <property type="protein sequence ID" value="PFH47784.1"/>
    <property type="molecule type" value="Genomic_DNA"/>
</dbReference>
<sequence length="473" mass="51664">MDKFNHGVLYTPSSVSASSLTLQQAKSQGIKYIRLQWVDLVNTVRFRVIPVSYFEKLLQSSRAGVGVAKVCLGLVYLITAPGFSPMGEYLYVPDMSTLRLCPYAPGHASVMGRFEEKTPIEGPGGEFSFEVDLCPRTLLKRVVDDAKTTSGLDFLVGFETEFILLKSTNPVEASNIHSWTASDGFPSGHVETEVLQTIVDDLQTSGIEVQMYHPEAAPGQYEIATGPLPPLEAADALVHVRETVRNIAASRGLRATFAPRVFMTSAGSSAHTNISVHSSNEGAKPINGLSPVESSFLAGVLHHLESLPALTLPIPASYKRMADGVWSGGTYVGWGYENREAPIRLTNATSPISRRFEMRYVDATANPHIVLAGILTAGHDGVRSKRALTIQNCPGPESAAQMGEERRAALGITRRLPLTWEEARSNMEKSDLLRKEFGDNFVTKYLAVNKILGDALNQDHDEKAALTRLVEFY</sequence>